<keyword evidence="4 6" id="KW-1133">Transmembrane helix</keyword>
<comment type="subcellular location">
    <subcellularLocation>
        <location evidence="1">Membrane</location>
        <topology evidence="1">Multi-pass membrane protein</topology>
    </subcellularLocation>
</comment>
<feature type="transmembrane region" description="Helical" evidence="6">
    <location>
        <begin position="150"/>
        <end position="170"/>
    </location>
</feature>
<sequence length="270" mass="31060">MSLVGFLHRLLIAPAIRYFRHLSIYDELTDFSPLTPFIQNQLREVYLTLSSALACMALGYELNLHWKIGGFMSVVVFVGMSASFFFTPRWRQGRRFCILMIAAFRLGFCMYLVISYCLHRIDDMIRDRCGGDSMIIRLIDLFFTMDPSNLSNAFIGAGIVFLCFAMASTLTEERGYMYANGVLLSADVLLYWLSSYASNPYKPNVILGFFFFMLYVAAYSQEMVVQIHHGQTCWAQHAIELFTRIPAFLVHIVCSLIRRQRRADLTNDMV</sequence>
<gene>
    <name evidence="7" type="ORF">ACH5RR_034549</name>
</gene>
<feature type="transmembrane region" description="Helical" evidence="6">
    <location>
        <begin position="96"/>
        <end position="114"/>
    </location>
</feature>
<evidence type="ECO:0000256" key="4">
    <source>
        <dbReference type="ARBA" id="ARBA00022989"/>
    </source>
</evidence>
<dbReference type="Proteomes" id="UP001630127">
    <property type="component" value="Unassembled WGS sequence"/>
</dbReference>
<name>A0ABD2YGN9_9GENT</name>
<keyword evidence="8" id="KW-1185">Reference proteome</keyword>
<dbReference type="AlphaFoldDB" id="A0ABD2YGN9"/>
<comment type="caution">
    <text evidence="7">The sequence shown here is derived from an EMBL/GenBank/DDBJ whole genome shotgun (WGS) entry which is preliminary data.</text>
</comment>
<keyword evidence="3 6" id="KW-0812">Transmembrane</keyword>
<accession>A0ABD2YGN9</accession>
<feature type="transmembrane region" description="Helical" evidence="6">
    <location>
        <begin position="200"/>
        <end position="219"/>
    </location>
</feature>
<evidence type="ECO:0000256" key="3">
    <source>
        <dbReference type="ARBA" id="ARBA00022692"/>
    </source>
</evidence>
<evidence type="ECO:0000256" key="1">
    <source>
        <dbReference type="ARBA" id="ARBA00004141"/>
    </source>
</evidence>
<comment type="similarity">
    <text evidence="2 6">Belongs to the BI1 family.</text>
</comment>
<dbReference type="GO" id="GO:0016020">
    <property type="term" value="C:membrane"/>
    <property type="evidence" value="ECO:0007669"/>
    <property type="project" value="UniProtKB-SubCell"/>
</dbReference>
<keyword evidence="5 6" id="KW-0472">Membrane</keyword>
<feature type="transmembrane region" description="Helical" evidence="6">
    <location>
        <begin position="177"/>
        <end position="194"/>
    </location>
</feature>
<proteinExistence type="inferred from homology"/>
<protein>
    <submittedName>
        <fullName evidence="7">Uncharacterized protein</fullName>
    </submittedName>
</protein>
<feature type="transmembrane region" description="Helical" evidence="6">
    <location>
        <begin position="68"/>
        <end position="87"/>
    </location>
</feature>
<evidence type="ECO:0000256" key="2">
    <source>
        <dbReference type="ARBA" id="ARBA00010350"/>
    </source>
</evidence>
<evidence type="ECO:0000256" key="5">
    <source>
        <dbReference type="ARBA" id="ARBA00023136"/>
    </source>
</evidence>
<evidence type="ECO:0000313" key="8">
    <source>
        <dbReference type="Proteomes" id="UP001630127"/>
    </source>
</evidence>
<dbReference type="EMBL" id="JBJUIK010000014">
    <property type="protein sequence ID" value="KAL3504708.1"/>
    <property type="molecule type" value="Genomic_DNA"/>
</dbReference>
<dbReference type="InterPro" id="IPR006214">
    <property type="entry name" value="Bax_inhibitor_1-related"/>
</dbReference>
<reference evidence="7 8" key="1">
    <citation type="submission" date="2024-11" db="EMBL/GenBank/DDBJ databases">
        <title>A near-complete genome assembly of Cinchona calisaya.</title>
        <authorList>
            <person name="Lian D.C."/>
            <person name="Zhao X.W."/>
            <person name="Wei L."/>
        </authorList>
    </citation>
    <scope>NUCLEOTIDE SEQUENCE [LARGE SCALE GENOMIC DNA]</scope>
    <source>
        <tissue evidence="7">Nenye</tissue>
    </source>
</reference>
<dbReference type="PANTHER" id="PTHR23291:SF32">
    <property type="entry name" value="BAX INHIBITOR 1"/>
    <property type="match status" value="1"/>
</dbReference>
<evidence type="ECO:0000313" key="7">
    <source>
        <dbReference type="EMBL" id="KAL3504708.1"/>
    </source>
</evidence>
<dbReference type="PANTHER" id="PTHR23291">
    <property type="entry name" value="BAX INHIBITOR-RELATED"/>
    <property type="match status" value="1"/>
</dbReference>
<organism evidence="7 8">
    <name type="scientific">Cinchona calisaya</name>
    <dbReference type="NCBI Taxonomy" id="153742"/>
    <lineage>
        <taxon>Eukaryota</taxon>
        <taxon>Viridiplantae</taxon>
        <taxon>Streptophyta</taxon>
        <taxon>Embryophyta</taxon>
        <taxon>Tracheophyta</taxon>
        <taxon>Spermatophyta</taxon>
        <taxon>Magnoliopsida</taxon>
        <taxon>eudicotyledons</taxon>
        <taxon>Gunneridae</taxon>
        <taxon>Pentapetalae</taxon>
        <taxon>asterids</taxon>
        <taxon>lamiids</taxon>
        <taxon>Gentianales</taxon>
        <taxon>Rubiaceae</taxon>
        <taxon>Cinchonoideae</taxon>
        <taxon>Cinchoneae</taxon>
        <taxon>Cinchona</taxon>
    </lineage>
</organism>
<evidence type="ECO:0000256" key="6">
    <source>
        <dbReference type="RuleBase" id="RU004379"/>
    </source>
</evidence>